<keyword evidence="6" id="KW-0804">Transcription</keyword>
<sequence length="501" mass="56377">MARDWKPGDLIFAKMKGYPHWPARIDEVPDGAVKPSNIKFPIFFFGTHETAFLGPKDIFPYQPNKDKYAKPNKRKGFNEGLWEIENNPKVELTAPKPVPPDSFTEKDSDSSPDADEDADDKGMKTKVPGNEAENEEEEEEEEEEEGSVKSEQGPQKQDGVQKDSTDIPKPKRGRKKKSDVDQETEKDDAPASPVSPSGGEGPKRRGRKPKSEKLLLLQEQDQQGSGSEMATGESDKKRKRATEDKSKSTDEEKRKKKEEGKGKDAELKEPEAKKKKLSKDDSSSGSEDEEKIRGRKKQQNAEMDKDARRRKADEVREPNKDDGKKNEERTGIKKKEMSTDMKLQQLHSEIKISLKIDNPDVKKCLEALDEIGALQVTTQHLQKHSELIATLKKIRRFKASQDIMDKATMLYNKFKSMFLVGEGDSVLSQVLNKSLAEQRQHEEAKKGALKREQTKENNPDKMPNGDIGPEEKKLETEGEKLQEDASAGENHSAPAAEEESA</sequence>
<dbReference type="InterPro" id="IPR021567">
    <property type="entry name" value="LEDGF_IBD"/>
</dbReference>
<dbReference type="CTD" id="553760"/>
<keyword evidence="10" id="KW-1185">Reference proteome</keyword>
<proteinExistence type="inferred from homology"/>
<gene>
    <name evidence="11" type="primary">psip1a</name>
</gene>
<evidence type="ECO:0000256" key="7">
    <source>
        <dbReference type="ARBA" id="ARBA00023242"/>
    </source>
</evidence>
<reference evidence="11" key="1">
    <citation type="submission" date="2025-08" db="UniProtKB">
        <authorList>
            <consortium name="RefSeq"/>
        </authorList>
    </citation>
    <scope>IDENTIFICATION</scope>
</reference>
<keyword evidence="5" id="KW-0238">DNA-binding</keyword>
<dbReference type="PANTHER" id="PTHR12550">
    <property type="entry name" value="HEPATOMA-DERIVED GROWTH FACTOR-RELATED"/>
    <property type="match status" value="1"/>
</dbReference>
<dbReference type="SUPFAM" id="SSF140576">
    <property type="entry name" value="HIV integrase-binding domain"/>
    <property type="match status" value="1"/>
</dbReference>
<evidence type="ECO:0000256" key="8">
    <source>
        <dbReference type="SAM" id="MobiDB-lite"/>
    </source>
</evidence>
<evidence type="ECO:0000256" key="5">
    <source>
        <dbReference type="ARBA" id="ARBA00023125"/>
    </source>
</evidence>
<dbReference type="PROSITE" id="PS50812">
    <property type="entry name" value="PWWP"/>
    <property type="match status" value="1"/>
</dbReference>
<organism evidence="10 11">
    <name type="scientific">Betta splendens</name>
    <name type="common">Siamese fighting fish</name>
    <dbReference type="NCBI Taxonomy" id="158456"/>
    <lineage>
        <taxon>Eukaryota</taxon>
        <taxon>Metazoa</taxon>
        <taxon>Chordata</taxon>
        <taxon>Craniata</taxon>
        <taxon>Vertebrata</taxon>
        <taxon>Euteleostomi</taxon>
        <taxon>Actinopterygii</taxon>
        <taxon>Neopterygii</taxon>
        <taxon>Teleostei</taxon>
        <taxon>Neoteleostei</taxon>
        <taxon>Acanthomorphata</taxon>
        <taxon>Anabantaria</taxon>
        <taxon>Anabantiformes</taxon>
        <taxon>Anabantoidei</taxon>
        <taxon>Osphronemidae</taxon>
        <taxon>Betta</taxon>
    </lineage>
</organism>
<feature type="region of interest" description="Disordered" evidence="8">
    <location>
        <begin position="79"/>
        <end position="337"/>
    </location>
</feature>
<comment type="subcellular location">
    <subcellularLocation>
        <location evidence="1">Nucleus</location>
    </subcellularLocation>
</comment>
<evidence type="ECO:0000256" key="1">
    <source>
        <dbReference type="ARBA" id="ARBA00004123"/>
    </source>
</evidence>
<dbReference type="Proteomes" id="UP000515150">
    <property type="component" value="Chromosome 1"/>
</dbReference>
<dbReference type="PANTHER" id="PTHR12550:SF42">
    <property type="entry name" value="PC4 AND SFRS1-INTERACTING PROTEIN"/>
    <property type="match status" value="1"/>
</dbReference>
<dbReference type="GeneID" id="114859126"/>
<feature type="compositionally biased region" description="Acidic residues" evidence="8">
    <location>
        <begin position="110"/>
        <end position="119"/>
    </location>
</feature>
<feature type="region of interest" description="Disordered" evidence="8">
    <location>
        <begin position="436"/>
        <end position="501"/>
    </location>
</feature>
<evidence type="ECO:0000256" key="4">
    <source>
        <dbReference type="ARBA" id="ARBA00023054"/>
    </source>
</evidence>
<feature type="domain" description="PWWP" evidence="9">
    <location>
        <begin position="7"/>
        <end position="64"/>
    </location>
</feature>
<dbReference type="FunFam" id="2.30.30.140:FF:000017">
    <property type="entry name" value="hepatoma-derived growth factor isoform X1"/>
    <property type="match status" value="1"/>
</dbReference>
<feature type="compositionally biased region" description="Basic and acidic residues" evidence="8">
    <location>
        <begin position="233"/>
        <end position="282"/>
    </location>
</feature>
<evidence type="ECO:0000256" key="2">
    <source>
        <dbReference type="ARBA" id="ARBA00005309"/>
    </source>
</evidence>
<dbReference type="InterPro" id="IPR000313">
    <property type="entry name" value="PWWP_dom"/>
</dbReference>
<feature type="compositionally biased region" description="Basic and acidic residues" evidence="8">
    <location>
        <begin position="469"/>
        <end position="483"/>
    </location>
</feature>
<evidence type="ECO:0000256" key="3">
    <source>
        <dbReference type="ARBA" id="ARBA00023015"/>
    </source>
</evidence>
<name>A0A6P7N0T6_BETSP</name>
<dbReference type="OrthoDB" id="62853at2759"/>
<dbReference type="GO" id="GO:0003677">
    <property type="term" value="F:DNA binding"/>
    <property type="evidence" value="ECO:0007669"/>
    <property type="project" value="UniProtKB-KW"/>
</dbReference>
<feature type="compositionally biased region" description="Basic and acidic residues" evidence="8">
    <location>
        <begin position="159"/>
        <end position="169"/>
    </location>
</feature>
<dbReference type="GO" id="GO:0005634">
    <property type="term" value="C:nucleus"/>
    <property type="evidence" value="ECO:0007669"/>
    <property type="project" value="UniProtKB-SubCell"/>
</dbReference>
<dbReference type="CDD" id="cd20151">
    <property type="entry name" value="PWWP_PSIP"/>
    <property type="match status" value="1"/>
</dbReference>
<dbReference type="InterPro" id="IPR035441">
    <property type="entry name" value="TFIIS/LEDGF_dom_sf"/>
</dbReference>
<dbReference type="InParanoid" id="A0A6P7N0T6"/>
<dbReference type="Pfam" id="PF00855">
    <property type="entry name" value="PWWP"/>
    <property type="match status" value="1"/>
</dbReference>
<feature type="compositionally biased region" description="Basic and acidic residues" evidence="8">
    <location>
        <begin position="436"/>
        <end position="459"/>
    </location>
</feature>
<dbReference type="Gene3D" id="2.30.30.140">
    <property type="match status" value="1"/>
</dbReference>
<evidence type="ECO:0000313" key="11">
    <source>
        <dbReference type="RefSeq" id="XP_029012882.1"/>
    </source>
</evidence>
<evidence type="ECO:0000313" key="10">
    <source>
        <dbReference type="Proteomes" id="UP000515150"/>
    </source>
</evidence>
<dbReference type="Gene3D" id="1.20.930.10">
    <property type="entry name" value="Conserved domain common to transcription factors TFIIS, elongin A, CRSP70"/>
    <property type="match status" value="1"/>
</dbReference>
<keyword evidence="3" id="KW-0805">Transcription regulation</keyword>
<dbReference type="Pfam" id="PF11467">
    <property type="entry name" value="LEDGF"/>
    <property type="match status" value="1"/>
</dbReference>
<dbReference type="SMART" id="SM00293">
    <property type="entry name" value="PWWP"/>
    <property type="match status" value="1"/>
</dbReference>
<keyword evidence="4" id="KW-0175">Coiled coil</keyword>
<dbReference type="InterPro" id="IPR036218">
    <property type="entry name" value="HIVI-bd_sf"/>
</dbReference>
<feature type="compositionally biased region" description="Low complexity" evidence="8">
    <location>
        <begin position="214"/>
        <end position="228"/>
    </location>
</feature>
<comment type="similarity">
    <text evidence="2">Belongs to the HDGF family.</text>
</comment>
<evidence type="ECO:0000256" key="6">
    <source>
        <dbReference type="ARBA" id="ARBA00023163"/>
    </source>
</evidence>
<accession>A0A6P7N0T6</accession>
<feature type="compositionally biased region" description="Basic and acidic residues" evidence="8">
    <location>
        <begin position="302"/>
        <end position="337"/>
    </location>
</feature>
<evidence type="ECO:0000259" key="9">
    <source>
        <dbReference type="PROSITE" id="PS50812"/>
    </source>
</evidence>
<keyword evidence="7" id="KW-0539">Nucleus</keyword>
<feature type="compositionally biased region" description="Acidic residues" evidence="8">
    <location>
        <begin position="132"/>
        <end position="145"/>
    </location>
</feature>
<dbReference type="SUPFAM" id="SSF63748">
    <property type="entry name" value="Tudor/PWWP/MBT"/>
    <property type="match status" value="1"/>
</dbReference>
<dbReference type="AlphaFoldDB" id="A0A6P7N0T6"/>
<protein>
    <submittedName>
        <fullName evidence="11">PC4 and SFRS1 interacting protein 1a isoform X1</fullName>
    </submittedName>
</protein>
<dbReference type="RefSeq" id="XP_029012882.1">
    <property type="nucleotide sequence ID" value="XM_029157049.3"/>
</dbReference>
<dbReference type="KEGG" id="bspl:114859126"/>